<protein>
    <submittedName>
        <fullName evidence="2">Uncharacterized protein</fullName>
    </submittedName>
</protein>
<evidence type="ECO:0000313" key="3">
    <source>
        <dbReference type="Proteomes" id="UP001333110"/>
    </source>
</evidence>
<accession>A0AAN7PFE5</accession>
<evidence type="ECO:0000256" key="1">
    <source>
        <dbReference type="SAM" id="MobiDB-lite"/>
    </source>
</evidence>
<feature type="region of interest" description="Disordered" evidence="1">
    <location>
        <begin position="133"/>
        <end position="153"/>
    </location>
</feature>
<feature type="region of interest" description="Disordered" evidence="1">
    <location>
        <begin position="176"/>
        <end position="240"/>
    </location>
</feature>
<keyword evidence="3" id="KW-1185">Reference proteome</keyword>
<name>A0AAN7PFE5_MYCAM</name>
<sequence>MRSVSPSPKEWGSGLAIDPPIGEKSHLQPWSLPHSKDRSRNEELKDLFAEHIGGKSSGPVYMRALRAASPCALMRVVQIAPVLQLEETLISGAPCCARVHQGQIQLLSASENSTEHRQLSRKHVFAQGFYHPARGHLQQQSGRRAGSAARPESRNQALRCSAVCWEGFDTAMRFDVSPTGNPRSHAAKPRVPAAKHPPTPPSRGTPGKPGTAAARESWEGWHGNGVKQGGGTGAGRRQKL</sequence>
<feature type="region of interest" description="Disordered" evidence="1">
    <location>
        <begin position="1"/>
        <end position="38"/>
    </location>
</feature>
<dbReference type="AlphaFoldDB" id="A0AAN7PFE5"/>
<comment type="caution">
    <text evidence="2">The sequence shown here is derived from an EMBL/GenBank/DDBJ whole genome shotgun (WGS) entry which is preliminary data.</text>
</comment>
<gene>
    <name evidence="2" type="ORF">QYF61_025490</name>
</gene>
<feature type="compositionally biased region" description="Gly residues" evidence="1">
    <location>
        <begin position="222"/>
        <end position="234"/>
    </location>
</feature>
<proteinExistence type="predicted"/>
<dbReference type="EMBL" id="JAUNZN010000003">
    <property type="protein sequence ID" value="KAK4825218.1"/>
    <property type="molecule type" value="Genomic_DNA"/>
</dbReference>
<evidence type="ECO:0000313" key="2">
    <source>
        <dbReference type="EMBL" id="KAK4825218.1"/>
    </source>
</evidence>
<dbReference type="Proteomes" id="UP001333110">
    <property type="component" value="Unassembled WGS sequence"/>
</dbReference>
<organism evidence="2 3">
    <name type="scientific">Mycteria americana</name>
    <name type="common">Wood stork</name>
    <dbReference type="NCBI Taxonomy" id="33587"/>
    <lineage>
        <taxon>Eukaryota</taxon>
        <taxon>Metazoa</taxon>
        <taxon>Chordata</taxon>
        <taxon>Craniata</taxon>
        <taxon>Vertebrata</taxon>
        <taxon>Euteleostomi</taxon>
        <taxon>Archelosauria</taxon>
        <taxon>Archosauria</taxon>
        <taxon>Dinosauria</taxon>
        <taxon>Saurischia</taxon>
        <taxon>Theropoda</taxon>
        <taxon>Coelurosauria</taxon>
        <taxon>Aves</taxon>
        <taxon>Neognathae</taxon>
        <taxon>Neoaves</taxon>
        <taxon>Aequornithes</taxon>
        <taxon>Ciconiiformes</taxon>
        <taxon>Ciconiidae</taxon>
        <taxon>Mycteria</taxon>
    </lineage>
</organism>
<reference evidence="2 3" key="1">
    <citation type="journal article" date="2023" name="J. Hered.">
        <title>Chromosome-level genome of the wood stork (Mycteria americana) provides insight into avian chromosome evolution.</title>
        <authorList>
            <person name="Flamio R. Jr."/>
            <person name="Ramstad K.M."/>
        </authorList>
    </citation>
    <scope>NUCLEOTIDE SEQUENCE [LARGE SCALE GENOMIC DNA]</scope>
    <source>
        <strain evidence="2">JAX WOST 10</strain>
    </source>
</reference>